<proteinExistence type="predicted"/>
<evidence type="ECO:0000313" key="1">
    <source>
        <dbReference type="EMBL" id="MFC3229725.1"/>
    </source>
</evidence>
<evidence type="ECO:0000313" key="2">
    <source>
        <dbReference type="Proteomes" id="UP001595528"/>
    </source>
</evidence>
<sequence>MRLEAGHRIDIRQISREGWMTAAIASNRYGDLQPIQVLIRDAIAPA</sequence>
<dbReference type="EMBL" id="JBHRTR010000034">
    <property type="protein sequence ID" value="MFC3229725.1"/>
    <property type="molecule type" value="Genomic_DNA"/>
</dbReference>
<dbReference type="Proteomes" id="UP001595528">
    <property type="component" value="Unassembled WGS sequence"/>
</dbReference>
<accession>A0ABV7L5U4</accession>
<gene>
    <name evidence="1" type="ORF">ACFOGJ_20925</name>
</gene>
<dbReference type="InterPro" id="IPR036597">
    <property type="entry name" value="Fido-like_dom_sf"/>
</dbReference>
<organism evidence="1 2">
    <name type="scientific">Marinibaculum pumilum</name>
    <dbReference type="NCBI Taxonomy" id="1766165"/>
    <lineage>
        <taxon>Bacteria</taxon>
        <taxon>Pseudomonadati</taxon>
        <taxon>Pseudomonadota</taxon>
        <taxon>Alphaproteobacteria</taxon>
        <taxon>Rhodospirillales</taxon>
        <taxon>Rhodospirillaceae</taxon>
        <taxon>Marinibaculum</taxon>
    </lineage>
</organism>
<protein>
    <submittedName>
        <fullName evidence="1">Uncharacterized protein</fullName>
    </submittedName>
</protein>
<dbReference type="RefSeq" id="WP_379904196.1">
    <property type="nucleotide sequence ID" value="NZ_JBHRTR010000034.1"/>
</dbReference>
<keyword evidence="2" id="KW-1185">Reference proteome</keyword>
<dbReference type="Gene3D" id="1.10.3290.10">
    <property type="entry name" value="Fido-like domain"/>
    <property type="match status" value="1"/>
</dbReference>
<reference evidence="2" key="1">
    <citation type="journal article" date="2019" name="Int. J. Syst. Evol. Microbiol.">
        <title>The Global Catalogue of Microorganisms (GCM) 10K type strain sequencing project: providing services to taxonomists for standard genome sequencing and annotation.</title>
        <authorList>
            <consortium name="The Broad Institute Genomics Platform"/>
            <consortium name="The Broad Institute Genome Sequencing Center for Infectious Disease"/>
            <person name="Wu L."/>
            <person name="Ma J."/>
        </authorList>
    </citation>
    <scope>NUCLEOTIDE SEQUENCE [LARGE SCALE GENOMIC DNA]</scope>
    <source>
        <strain evidence="2">KCTC 42964</strain>
    </source>
</reference>
<comment type="caution">
    <text evidence="1">The sequence shown here is derived from an EMBL/GenBank/DDBJ whole genome shotgun (WGS) entry which is preliminary data.</text>
</comment>
<name>A0ABV7L5U4_9PROT</name>